<accession>A0A059GBA6</accession>
<dbReference type="PANTHER" id="PTHR33490:SF12">
    <property type="entry name" value="BLL5557 PROTEIN"/>
    <property type="match status" value="1"/>
</dbReference>
<sequence length="261" mass="28846">MKLRVRSELVYAFPQDTQAIVAIHVARTPDQAILSESLTISPDGPILQDMADHHGERRFRAAFEGETSIVYEATVDNAKPRLLSPNARLEPWLELPPPVLEYLLPSRYCPSDKFMSFAHREFGDLAPGGTQVLAVLDWIYNHVDYVPGSSHGGTTAENTFVDRAGICRDFTHLGISICRALNVPARAVSAYAWQLNPPDFHAVFEVYLDSVWWLVDATRLVPVENLVRVATGRDAADIAFLTTSGSCDLINQAVSVELLTA</sequence>
<dbReference type="Pfam" id="PF21295">
    <property type="entry name" value="Bact_transglu_N_2"/>
    <property type="match status" value="1"/>
</dbReference>
<dbReference type="eggNOG" id="COG1305">
    <property type="taxonomic scope" value="Bacteria"/>
</dbReference>
<evidence type="ECO:0000313" key="3">
    <source>
        <dbReference type="Proteomes" id="UP000024942"/>
    </source>
</evidence>
<comment type="caution">
    <text evidence="2">The sequence shown here is derived from an EMBL/GenBank/DDBJ whole genome shotgun (WGS) entry which is preliminary data.</text>
</comment>
<feature type="domain" description="Transglutaminase-like" evidence="1">
    <location>
        <begin position="159"/>
        <end position="219"/>
    </location>
</feature>
<dbReference type="STRING" id="1280953.HOC_02311"/>
<reference evidence="2 3" key="1">
    <citation type="journal article" date="2014" name="Antonie Van Leeuwenhoek">
        <title>Hyphomonas beringensis sp. nov. and Hyphomonas chukchiensis sp. nov., isolated from surface seawater of the Bering Sea and Chukchi Sea.</title>
        <authorList>
            <person name="Li C."/>
            <person name="Lai Q."/>
            <person name="Li G."/>
            <person name="Dong C."/>
            <person name="Wang J."/>
            <person name="Liao Y."/>
            <person name="Shao Z."/>
        </authorList>
    </citation>
    <scope>NUCLEOTIDE SEQUENCE [LARGE SCALE GENOMIC DNA]</scope>
    <source>
        <strain evidence="2 3">SCH89</strain>
    </source>
</reference>
<dbReference type="Pfam" id="PF01841">
    <property type="entry name" value="Transglut_core"/>
    <property type="match status" value="1"/>
</dbReference>
<dbReference type="InterPro" id="IPR048930">
    <property type="entry name" value="Bact_transglu_N_2"/>
</dbReference>
<dbReference type="SUPFAM" id="SSF54001">
    <property type="entry name" value="Cysteine proteinases"/>
    <property type="match status" value="1"/>
</dbReference>
<dbReference type="PATRIC" id="fig|1280953.3.peg.466"/>
<dbReference type="Gene3D" id="2.60.40.2250">
    <property type="match status" value="1"/>
</dbReference>
<dbReference type="AlphaFoldDB" id="A0A059GBA6"/>
<dbReference type="PANTHER" id="PTHR33490">
    <property type="entry name" value="BLR5614 PROTEIN-RELATED"/>
    <property type="match status" value="1"/>
</dbReference>
<dbReference type="EMBL" id="ARYL01000002">
    <property type="protein sequence ID" value="KDA04132.1"/>
    <property type="molecule type" value="Genomic_DNA"/>
</dbReference>
<name>A0A059GBA6_9PROT</name>
<organism evidence="2 3">
    <name type="scientific">Hyphomonas oceanitis SCH89</name>
    <dbReference type="NCBI Taxonomy" id="1280953"/>
    <lineage>
        <taxon>Bacteria</taxon>
        <taxon>Pseudomonadati</taxon>
        <taxon>Pseudomonadota</taxon>
        <taxon>Alphaproteobacteria</taxon>
        <taxon>Hyphomonadales</taxon>
        <taxon>Hyphomonadaceae</taxon>
        <taxon>Hyphomonas</taxon>
    </lineage>
</organism>
<keyword evidence="3" id="KW-1185">Reference proteome</keyword>
<protein>
    <submittedName>
        <fullName evidence="2">Transglutaminase</fullName>
    </submittedName>
</protein>
<dbReference type="InterPro" id="IPR002931">
    <property type="entry name" value="Transglutaminase-like"/>
</dbReference>
<dbReference type="Gene3D" id="3.10.620.30">
    <property type="match status" value="1"/>
</dbReference>
<dbReference type="RefSeq" id="WP_035535566.1">
    <property type="nucleotide sequence ID" value="NZ_ARYL01000002.1"/>
</dbReference>
<dbReference type="SMART" id="SM00460">
    <property type="entry name" value="TGc"/>
    <property type="match status" value="1"/>
</dbReference>
<gene>
    <name evidence="2" type="ORF">HOC_02311</name>
</gene>
<proteinExistence type="predicted"/>
<evidence type="ECO:0000313" key="2">
    <source>
        <dbReference type="EMBL" id="KDA04132.1"/>
    </source>
</evidence>
<dbReference type="Proteomes" id="UP000024942">
    <property type="component" value="Unassembled WGS sequence"/>
</dbReference>
<dbReference type="InterPro" id="IPR038765">
    <property type="entry name" value="Papain-like_cys_pep_sf"/>
</dbReference>
<evidence type="ECO:0000259" key="1">
    <source>
        <dbReference type="SMART" id="SM00460"/>
    </source>
</evidence>